<feature type="transmembrane region" description="Helical" evidence="1">
    <location>
        <begin position="24"/>
        <end position="44"/>
    </location>
</feature>
<evidence type="ECO:0000313" key="3">
    <source>
        <dbReference type="Proteomes" id="UP000315343"/>
    </source>
</evidence>
<keyword evidence="3" id="KW-1185">Reference proteome</keyword>
<keyword evidence="1" id="KW-0812">Transmembrane</keyword>
<keyword evidence="1" id="KW-1133">Transmembrane helix</keyword>
<protein>
    <submittedName>
        <fullName evidence="2">Uncharacterized protein</fullName>
    </submittedName>
</protein>
<dbReference type="AlphaFoldDB" id="A0A562J9P5"/>
<keyword evidence="1" id="KW-0472">Membrane</keyword>
<sequence length="50" mass="5721">MSDEIRATNFDCCDRIGGIGGNDWLEWIIIIGIIYFLLCGNNFFDRGCCR</sequence>
<comment type="caution">
    <text evidence="2">The sequence shown here is derived from an EMBL/GenBank/DDBJ whole genome shotgun (WGS) entry which is preliminary data.</text>
</comment>
<evidence type="ECO:0000256" key="1">
    <source>
        <dbReference type="SAM" id="Phobius"/>
    </source>
</evidence>
<organism evidence="2 3">
    <name type="scientific">Sedimentibacter saalensis</name>
    <dbReference type="NCBI Taxonomy" id="130788"/>
    <lineage>
        <taxon>Bacteria</taxon>
        <taxon>Bacillati</taxon>
        <taxon>Bacillota</taxon>
        <taxon>Tissierellia</taxon>
        <taxon>Sedimentibacter</taxon>
    </lineage>
</organism>
<dbReference type="RefSeq" id="WP_019228483.1">
    <property type="nucleotide sequence ID" value="NZ_DAMBUX010000001.1"/>
</dbReference>
<proteinExistence type="predicted"/>
<name>A0A562J9P5_9FIRM</name>
<dbReference type="Proteomes" id="UP000315343">
    <property type="component" value="Unassembled WGS sequence"/>
</dbReference>
<gene>
    <name evidence="2" type="ORF">LY60_02268</name>
</gene>
<reference evidence="2 3" key="1">
    <citation type="submission" date="2019-07" db="EMBL/GenBank/DDBJ databases">
        <title>Genomic Encyclopedia of Type Strains, Phase I: the one thousand microbial genomes (KMG-I) project.</title>
        <authorList>
            <person name="Kyrpides N."/>
        </authorList>
    </citation>
    <scope>NUCLEOTIDE SEQUENCE [LARGE SCALE GENOMIC DNA]</scope>
    <source>
        <strain evidence="2 3">DSM 13558</strain>
    </source>
</reference>
<evidence type="ECO:0000313" key="2">
    <source>
        <dbReference type="EMBL" id="TWH79948.1"/>
    </source>
</evidence>
<accession>A0A562J9P5</accession>
<dbReference type="EMBL" id="VLKH01000005">
    <property type="protein sequence ID" value="TWH79948.1"/>
    <property type="molecule type" value="Genomic_DNA"/>
</dbReference>